<proteinExistence type="predicted"/>
<sequence length="195" mass="20412">MKRQMLIVGAAIAAMTLAACGDKAEKTSAEQQAATPDANPAATVPSAANETAAPDFVTKASATDMFEIEAGKLAVERSTNAEVKKYAQMMVDMHTAMSADLKSAIAASGQTTLAPATALPADLQDKLDDLRAADAKDFDKKYADDMVDVHQTALNTVQRYAEDGDVPALKAFAAAGAPKIQEHLNQAEGLKNGMK</sequence>
<evidence type="ECO:0000256" key="1">
    <source>
        <dbReference type="SAM" id="MobiDB-lite"/>
    </source>
</evidence>
<protein>
    <submittedName>
        <fullName evidence="4">DUF4142 domain-containing protein</fullName>
    </submittedName>
</protein>
<dbReference type="PANTHER" id="PTHR38593:SF1">
    <property type="entry name" value="BLR2558 PROTEIN"/>
    <property type="match status" value="1"/>
</dbReference>
<name>A0AB39KNU4_9CAUL</name>
<feature type="domain" description="DUF4142" evidence="3">
    <location>
        <begin position="54"/>
        <end position="190"/>
    </location>
</feature>
<evidence type="ECO:0000256" key="2">
    <source>
        <dbReference type="SAM" id="SignalP"/>
    </source>
</evidence>
<dbReference type="RefSeq" id="WP_369058117.1">
    <property type="nucleotide sequence ID" value="NZ_CP158375.1"/>
</dbReference>
<dbReference type="EMBL" id="CP158375">
    <property type="protein sequence ID" value="XDO95265.1"/>
    <property type="molecule type" value="Genomic_DNA"/>
</dbReference>
<dbReference type="Pfam" id="PF13628">
    <property type="entry name" value="DUF4142"/>
    <property type="match status" value="1"/>
</dbReference>
<accession>A0AB39KNU4</accession>
<feature type="region of interest" description="Disordered" evidence="1">
    <location>
        <begin position="28"/>
        <end position="49"/>
    </location>
</feature>
<dbReference type="PANTHER" id="PTHR38593">
    <property type="entry name" value="BLR2558 PROTEIN"/>
    <property type="match status" value="1"/>
</dbReference>
<dbReference type="AlphaFoldDB" id="A0AB39KNU4"/>
<feature type="chain" id="PRO_5044319945" evidence="2">
    <location>
        <begin position="22"/>
        <end position="195"/>
    </location>
</feature>
<feature type="signal peptide" evidence="2">
    <location>
        <begin position="1"/>
        <end position="21"/>
    </location>
</feature>
<evidence type="ECO:0000313" key="4">
    <source>
        <dbReference type="EMBL" id="XDO95265.1"/>
    </source>
</evidence>
<organism evidence="4">
    <name type="scientific">Caulobacter sp. 73W</name>
    <dbReference type="NCBI Taxonomy" id="3161137"/>
    <lineage>
        <taxon>Bacteria</taxon>
        <taxon>Pseudomonadati</taxon>
        <taxon>Pseudomonadota</taxon>
        <taxon>Alphaproteobacteria</taxon>
        <taxon>Caulobacterales</taxon>
        <taxon>Caulobacteraceae</taxon>
        <taxon>Caulobacter</taxon>
    </lineage>
</organism>
<reference evidence="4" key="1">
    <citation type="submission" date="2024-06" db="EMBL/GenBank/DDBJ databases">
        <title>Caulobacter inopinatus, sp. nov.</title>
        <authorList>
            <person name="Donachie S.P."/>
        </authorList>
    </citation>
    <scope>NUCLEOTIDE SEQUENCE</scope>
    <source>
        <strain evidence="4">73W</strain>
    </source>
</reference>
<keyword evidence="2" id="KW-0732">Signal</keyword>
<gene>
    <name evidence="4" type="ORF">ABOZ73_10560</name>
</gene>
<dbReference type="PROSITE" id="PS51257">
    <property type="entry name" value="PROKAR_LIPOPROTEIN"/>
    <property type="match status" value="1"/>
</dbReference>
<dbReference type="Gene3D" id="1.20.1260.10">
    <property type="match status" value="1"/>
</dbReference>
<dbReference type="InterPro" id="IPR025419">
    <property type="entry name" value="DUF4142"/>
</dbReference>
<dbReference type="InterPro" id="IPR012347">
    <property type="entry name" value="Ferritin-like"/>
</dbReference>
<evidence type="ECO:0000259" key="3">
    <source>
        <dbReference type="Pfam" id="PF13628"/>
    </source>
</evidence>